<reference evidence="2" key="1">
    <citation type="journal article" date="2021" name="PeerJ">
        <title>Extensive microbial diversity within the chicken gut microbiome revealed by metagenomics and culture.</title>
        <authorList>
            <person name="Gilroy R."/>
            <person name="Ravi A."/>
            <person name="Getino M."/>
            <person name="Pursley I."/>
            <person name="Horton D.L."/>
            <person name="Alikhan N.F."/>
            <person name="Baker D."/>
            <person name="Gharbi K."/>
            <person name="Hall N."/>
            <person name="Watson M."/>
            <person name="Adriaenssens E.M."/>
            <person name="Foster-Nyarko E."/>
            <person name="Jarju S."/>
            <person name="Secka A."/>
            <person name="Antonio M."/>
            <person name="Oren A."/>
            <person name="Chaudhuri R.R."/>
            <person name="La Ragione R."/>
            <person name="Hildebrand F."/>
            <person name="Pallen M.J."/>
        </authorList>
    </citation>
    <scope>NUCLEOTIDE SEQUENCE</scope>
    <source>
        <strain evidence="2">ChiSjej5B23-16112</strain>
    </source>
</reference>
<dbReference type="InterPro" id="IPR035080">
    <property type="entry name" value="Lact_bio_phlase-like_N"/>
</dbReference>
<proteinExistence type="predicted"/>
<dbReference type="EMBL" id="DYVY01000092">
    <property type="protein sequence ID" value="HJF94275.1"/>
    <property type="molecule type" value="Genomic_DNA"/>
</dbReference>
<organism evidence="2 3">
    <name type="scientific">Lachnoclostridium phocaeense</name>
    <dbReference type="NCBI Taxonomy" id="1871021"/>
    <lineage>
        <taxon>Bacteria</taxon>
        <taxon>Bacillati</taxon>
        <taxon>Bacillota</taxon>
        <taxon>Clostridia</taxon>
        <taxon>Lachnospirales</taxon>
        <taxon>Lachnospiraceae</taxon>
    </lineage>
</organism>
<feature type="domain" description="Lacto-N-biose phosphorylase-like N-terminal TIM barrel" evidence="1">
    <location>
        <begin position="7"/>
        <end position="39"/>
    </location>
</feature>
<evidence type="ECO:0000259" key="1">
    <source>
        <dbReference type="Pfam" id="PF09508"/>
    </source>
</evidence>
<sequence>MKEQTKGRVTIPTDVDVVPETLELVERWGADAIRDCDGT</sequence>
<dbReference type="Proteomes" id="UP000769156">
    <property type="component" value="Unassembled WGS sequence"/>
</dbReference>
<comment type="caution">
    <text evidence="2">The sequence shown here is derived from an EMBL/GenBank/DDBJ whole genome shotgun (WGS) entry which is preliminary data.</text>
</comment>
<accession>A0A921I0K3</accession>
<name>A0A921I0K3_9FIRM</name>
<reference evidence="2" key="2">
    <citation type="submission" date="2021-09" db="EMBL/GenBank/DDBJ databases">
        <authorList>
            <person name="Gilroy R."/>
        </authorList>
    </citation>
    <scope>NUCLEOTIDE SEQUENCE</scope>
    <source>
        <strain evidence="2">ChiSjej5B23-16112</strain>
    </source>
</reference>
<evidence type="ECO:0000313" key="3">
    <source>
        <dbReference type="Proteomes" id="UP000769156"/>
    </source>
</evidence>
<evidence type="ECO:0000313" key="2">
    <source>
        <dbReference type="EMBL" id="HJF94275.1"/>
    </source>
</evidence>
<dbReference type="Gene3D" id="3.20.20.80">
    <property type="entry name" value="Glycosidases"/>
    <property type="match status" value="1"/>
</dbReference>
<dbReference type="AlphaFoldDB" id="A0A921I0K3"/>
<protein>
    <recommendedName>
        <fullName evidence="1">Lacto-N-biose phosphorylase-like N-terminal TIM barrel domain-containing protein</fullName>
    </recommendedName>
</protein>
<feature type="non-terminal residue" evidence="2">
    <location>
        <position position="39"/>
    </location>
</feature>
<dbReference type="Pfam" id="PF09508">
    <property type="entry name" value="Lact_bio_phlase"/>
    <property type="match status" value="1"/>
</dbReference>
<gene>
    <name evidence="2" type="ORF">K8V82_05720</name>
</gene>